<dbReference type="PANTHER" id="PTHR30203:SF24">
    <property type="entry name" value="BLR4935 PROTEIN"/>
    <property type="match status" value="1"/>
</dbReference>
<gene>
    <name evidence="3" type="ORF">H9928_04505</name>
</gene>
<evidence type="ECO:0000313" key="4">
    <source>
        <dbReference type="Proteomes" id="UP000784286"/>
    </source>
</evidence>
<name>A0A948X2M5_9BACT</name>
<reference evidence="3" key="2">
    <citation type="submission" date="2021-04" db="EMBL/GenBank/DDBJ databases">
        <authorList>
            <person name="Gilroy R."/>
        </authorList>
    </citation>
    <scope>NUCLEOTIDE SEQUENCE</scope>
    <source>
        <strain evidence="3">8470</strain>
    </source>
</reference>
<keyword evidence="2" id="KW-0175">Coiled coil</keyword>
<protein>
    <submittedName>
        <fullName evidence="3">TolC family protein</fullName>
    </submittedName>
</protein>
<dbReference type="Proteomes" id="UP000784286">
    <property type="component" value="Unassembled WGS sequence"/>
</dbReference>
<feature type="coiled-coil region" evidence="2">
    <location>
        <begin position="20"/>
        <end position="47"/>
    </location>
</feature>
<dbReference type="AlphaFoldDB" id="A0A948X2M5"/>
<dbReference type="GO" id="GO:0015562">
    <property type="term" value="F:efflux transmembrane transporter activity"/>
    <property type="evidence" value="ECO:0007669"/>
    <property type="project" value="InterPro"/>
</dbReference>
<dbReference type="Gene3D" id="1.20.1600.10">
    <property type="entry name" value="Outer membrane efflux proteins (OEP)"/>
    <property type="match status" value="1"/>
</dbReference>
<organism evidence="3 4">
    <name type="scientific">Candidatus Phocaeicola excrementipullorum</name>
    <dbReference type="NCBI Taxonomy" id="2838731"/>
    <lineage>
        <taxon>Bacteria</taxon>
        <taxon>Pseudomonadati</taxon>
        <taxon>Bacteroidota</taxon>
        <taxon>Bacteroidia</taxon>
        <taxon>Bacteroidales</taxon>
        <taxon>Bacteroidaceae</taxon>
        <taxon>Phocaeicola</taxon>
    </lineage>
</organism>
<feature type="coiled-coil region" evidence="2">
    <location>
        <begin position="292"/>
        <end position="328"/>
    </location>
</feature>
<dbReference type="InterPro" id="IPR010131">
    <property type="entry name" value="MdtP/NodT-like"/>
</dbReference>
<dbReference type="SUPFAM" id="SSF56954">
    <property type="entry name" value="Outer membrane efflux proteins (OEP)"/>
    <property type="match status" value="1"/>
</dbReference>
<accession>A0A948X2M5</accession>
<comment type="similarity">
    <text evidence="1">Belongs to the outer membrane factor (OMF) (TC 1.B.17) family.</text>
</comment>
<dbReference type="Pfam" id="PF02321">
    <property type="entry name" value="OEP"/>
    <property type="match status" value="1"/>
</dbReference>
<reference evidence="3" key="1">
    <citation type="journal article" date="2021" name="PeerJ">
        <title>Extensive microbial diversity within the chicken gut microbiome revealed by metagenomics and culture.</title>
        <authorList>
            <person name="Gilroy R."/>
            <person name="Ravi A."/>
            <person name="Getino M."/>
            <person name="Pursley I."/>
            <person name="Horton D.L."/>
            <person name="Alikhan N.F."/>
            <person name="Baker D."/>
            <person name="Gharbi K."/>
            <person name="Hall N."/>
            <person name="Watson M."/>
            <person name="Adriaenssens E.M."/>
            <person name="Foster-Nyarko E."/>
            <person name="Jarju S."/>
            <person name="Secka A."/>
            <person name="Antonio M."/>
            <person name="Oren A."/>
            <person name="Chaudhuri R.R."/>
            <person name="La Ragione R."/>
            <person name="Hildebrand F."/>
            <person name="Pallen M.J."/>
        </authorList>
    </citation>
    <scope>NUCLEOTIDE SEQUENCE</scope>
    <source>
        <strain evidence="3">8470</strain>
    </source>
</reference>
<sequence length="391" mass="44576">MKLRYILLAACTLATAGMRSQSIEDVLQQIERNNKELQAQTQATNAAKLEVQTQNNLEDPSVEYSPFYTRGITGMSSSELVVTQGFDFPTLYAARRQSGKWKQESLDRQQLASRREILLTAKNICLDLIMLNQQQKLLDERMRNADELLELFEKRLQEGDAGILEVNKIKMERMNVRTEAAQNNAAHRTALQQLLAMNGNMPLTFSSDTYPDVQELKDYSALYDEVMLTDAGLLAADADAQAAQEELKVNRQSWLPKIEVGYRRNTSLDEKSNGFLIGGSLPIFSNRKKGKIARAQALSARLRLDNARLQAEAQTQSLFNEMQQLREAMKAYDVVLMHKTLRLLQDAVRAGQLSIIDFYVEADNVYKNLQAYMEVENRYQKLMAEIYKNRL</sequence>
<comment type="caution">
    <text evidence="3">The sequence shown here is derived from an EMBL/GenBank/DDBJ whole genome shotgun (WGS) entry which is preliminary data.</text>
</comment>
<proteinExistence type="inferred from homology"/>
<evidence type="ECO:0000256" key="1">
    <source>
        <dbReference type="ARBA" id="ARBA00007613"/>
    </source>
</evidence>
<evidence type="ECO:0000313" key="3">
    <source>
        <dbReference type="EMBL" id="MBU3855811.1"/>
    </source>
</evidence>
<evidence type="ECO:0000256" key="2">
    <source>
        <dbReference type="SAM" id="Coils"/>
    </source>
</evidence>
<dbReference type="EMBL" id="JAHLFJ010000043">
    <property type="protein sequence ID" value="MBU3855811.1"/>
    <property type="molecule type" value="Genomic_DNA"/>
</dbReference>
<dbReference type="InterPro" id="IPR003423">
    <property type="entry name" value="OMP_efflux"/>
</dbReference>
<dbReference type="PANTHER" id="PTHR30203">
    <property type="entry name" value="OUTER MEMBRANE CATION EFFLUX PROTEIN"/>
    <property type="match status" value="1"/>
</dbReference>